<dbReference type="RefSeq" id="WP_318799004.1">
    <property type="nucleotide sequence ID" value="NZ_JARUJP010000027.1"/>
</dbReference>
<protein>
    <recommendedName>
        <fullName evidence="2">DNA-(apurinic or apyrimidinic site) lyase</fullName>
        <ecNumber evidence="2">4.2.99.18</ecNumber>
    </recommendedName>
</protein>
<evidence type="ECO:0000256" key="3">
    <source>
        <dbReference type="ARBA" id="ARBA00022763"/>
    </source>
</evidence>
<dbReference type="InterPro" id="IPR011257">
    <property type="entry name" value="DNA_glycosylase"/>
</dbReference>
<dbReference type="Gene3D" id="1.10.1670.10">
    <property type="entry name" value="Helix-hairpin-Helix base-excision DNA repair enzymes (C-terminal)"/>
    <property type="match status" value="1"/>
</dbReference>
<dbReference type="Gene3D" id="3.30.310.260">
    <property type="match status" value="1"/>
</dbReference>
<keyword evidence="12" id="KW-1185">Reference proteome</keyword>
<dbReference type="InterPro" id="IPR052054">
    <property type="entry name" value="Oxidative_DNA_repair_enzyme"/>
</dbReference>
<evidence type="ECO:0000256" key="5">
    <source>
        <dbReference type="ARBA" id="ARBA00023204"/>
    </source>
</evidence>
<reference evidence="11 12" key="1">
    <citation type="submission" date="2023-04" db="EMBL/GenBank/DDBJ databases">
        <title>Clostridium tannerae sp. nov., isolated from the fecal material of an alpaca.</title>
        <authorList>
            <person name="Miller S."/>
            <person name="Hendry M."/>
            <person name="King J."/>
            <person name="Sankaranarayanan K."/>
            <person name="Lawson P.A."/>
        </authorList>
    </citation>
    <scope>NUCLEOTIDE SEQUENCE [LARGE SCALE GENOMIC DNA]</scope>
    <source>
        <strain evidence="11 12">A1-XYC3</strain>
    </source>
</reference>
<comment type="caution">
    <text evidence="11">The sequence shown here is derived from an EMBL/GenBank/DDBJ whole genome shotgun (WGS) entry which is preliminary data.</text>
</comment>
<dbReference type="Proteomes" id="UP001281656">
    <property type="component" value="Unassembled WGS sequence"/>
</dbReference>
<dbReference type="SUPFAM" id="SSF55945">
    <property type="entry name" value="TATA-box binding protein-like"/>
    <property type="match status" value="1"/>
</dbReference>
<dbReference type="SUPFAM" id="SSF48150">
    <property type="entry name" value="DNA-glycosylase"/>
    <property type="match status" value="1"/>
</dbReference>
<dbReference type="EMBL" id="JARUJP010000027">
    <property type="protein sequence ID" value="MDW8802728.1"/>
    <property type="molecule type" value="Genomic_DNA"/>
</dbReference>
<keyword evidence="3" id="KW-0227">DNA damage</keyword>
<evidence type="ECO:0000313" key="11">
    <source>
        <dbReference type="EMBL" id="MDW8802728.1"/>
    </source>
</evidence>
<evidence type="ECO:0000256" key="9">
    <source>
        <dbReference type="ARBA" id="ARBA00044632"/>
    </source>
</evidence>
<evidence type="ECO:0000256" key="4">
    <source>
        <dbReference type="ARBA" id="ARBA00022801"/>
    </source>
</evidence>
<dbReference type="Pfam" id="PF07934">
    <property type="entry name" value="OGG_N"/>
    <property type="match status" value="1"/>
</dbReference>
<accession>A0ABU4JX64</accession>
<comment type="catalytic activity">
    <reaction evidence="9">
        <text>2'-deoxyribonucleotide-(2'-deoxyribose 5'-phosphate)-2'-deoxyribonucleotide-DNA = a 3'-end 2'-deoxyribonucleotide-(2,3-dehydro-2,3-deoxyribose 5'-phosphate)-DNA + a 5'-end 5'-phospho-2'-deoxyribonucleoside-DNA + H(+)</text>
        <dbReference type="Rhea" id="RHEA:66592"/>
        <dbReference type="Rhea" id="RHEA-COMP:13180"/>
        <dbReference type="Rhea" id="RHEA-COMP:16897"/>
        <dbReference type="Rhea" id="RHEA-COMP:17067"/>
        <dbReference type="ChEBI" id="CHEBI:15378"/>
        <dbReference type="ChEBI" id="CHEBI:136412"/>
        <dbReference type="ChEBI" id="CHEBI:157695"/>
        <dbReference type="ChEBI" id="CHEBI:167181"/>
        <dbReference type="EC" id="4.2.99.18"/>
    </reaction>
</comment>
<evidence type="ECO:0000313" key="12">
    <source>
        <dbReference type="Proteomes" id="UP001281656"/>
    </source>
</evidence>
<keyword evidence="8" id="KW-0326">Glycosidase</keyword>
<evidence type="ECO:0000256" key="7">
    <source>
        <dbReference type="ARBA" id="ARBA00023268"/>
    </source>
</evidence>
<organism evidence="11 12">
    <name type="scientific">Clostridium tanneri</name>
    <dbReference type="NCBI Taxonomy" id="3037988"/>
    <lineage>
        <taxon>Bacteria</taxon>
        <taxon>Bacillati</taxon>
        <taxon>Bacillota</taxon>
        <taxon>Clostridia</taxon>
        <taxon>Eubacteriales</taxon>
        <taxon>Clostridiaceae</taxon>
        <taxon>Clostridium</taxon>
    </lineage>
</organism>
<keyword evidence="7" id="KW-0511">Multifunctional enzyme</keyword>
<dbReference type="Pfam" id="PF00730">
    <property type="entry name" value="HhH-GPD"/>
    <property type="match status" value="1"/>
</dbReference>
<evidence type="ECO:0000256" key="6">
    <source>
        <dbReference type="ARBA" id="ARBA00023239"/>
    </source>
</evidence>
<evidence type="ECO:0000256" key="1">
    <source>
        <dbReference type="ARBA" id="ARBA00010679"/>
    </source>
</evidence>
<evidence type="ECO:0000256" key="2">
    <source>
        <dbReference type="ARBA" id="ARBA00012720"/>
    </source>
</evidence>
<dbReference type="InterPro" id="IPR003265">
    <property type="entry name" value="HhH-GPD_domain"/>
</dbReference>
<dbReference type="InterPro" id="IPR023170">
    <property type="entry name" value="HhH_base_excis_C"/>
</dbReference>
<proteinExistence type="inferred from homology"/>
<dbReference type="CDD" id="cd00056">
    <property type="entry name" value="ENDO3c"/>
    <property type="match status" value="1"/>
</dbReference>
<dbReference type="SMART" id="SM00478">
    <property type="entry name" value="ENDO3c"/>
    <property type="match status" value="1"/>
</dbReference>
<dbReference type="EC" id="4.2.99.18" evidence="2"/>
<dbReference type="InterPro" id="IPR012904">
    <property type="entry name" value="OGG_N"/>
</dbReference>
<gene>
    <name evidence="11" type="ORF">P8V03_16400</name>
</gene>
<evidence type="ECO:0000259" key="10">
    <source>
        <dbReference type="SMART" id="SM00478"/>
    </source>
</evidence>
<dbReference type="PANTHER" id="PTHR10242">
    <property type="entry name" value="8-OXOGUANINE DNA GLYCOSYLASE"/>
    <property type="match status" value="1"/>
</dbReference>
<keyword evidence="4" id="KW-0378">Hydrolase</keyword>
<name>A0ABU4JX64_9CLOT</name>
<evidence type="ECO:0000256" key="8">
    <source>
        <dbReference type="ARBA" id="ARBA00023295"/>
    </source>
</evidence>
<feature type="domain" description="HhH-GPD" evidence="10">
    <location>
        <begin position="124"/>
        <end position="296"/>
    </location>
</feature>
<dbReference type="Gene3D" id="1.10.340.30">
    <property type="entry name" value="Hypothetical protein, domain 2"/>
    <property type="match status" value="1"/>
</dbReference>
<sequence>MDYRSVEEFENGVIIKEVKNFQLEHIFDCGQCFRWHKQENDNYIGVAFGKVVEVEKREEDVVLYNTNMEDFKNIWEDYFHLQRDYSEIKELLSKDPLLEKAVEFGYGIRLLKQDPFELIVSFIISANNRIPMIRRAIEKISAKWGEELEYKGKKYYAFPTIEKLSTAPKEELEDCGTGFRAKYIKDTVDKIYMNKTALEDNYDKTYDIDWIKSQEDDSCHKELQKFMGIGPKVADCIMLFSMQKYSAFPVDVWVKRAMQHFYLAPDVSLKKIRDFGVNKFGQLSGFAQQYLFYYARENNINVE</sequence>
<keyword evidence="6" id="KW-0456">Lyase</keyword>
<comment type="similarity">
    <text evidence="1">Belongs to the type-1 OGG1 family.</text>
</comment>
<keyword evidence="5" id="KW-0234">DNA repair</keyword>
<dbReference type="PANTHER" id="PTHR10242:SF2">
    <property type="entry name" value="N-GLYCOSYLASE_DNA LYASE"/>
    <property type="match status" value="1"/>
</dbReference>